<feature type="region of interest" description="Disordered" evidence="1">
    <location>
        <begin position="30"/>
        <end position="66"/>
    </location>
</feature>
<proteinExistence type="predicted"/>
<protein>
    <submittedName>
        <fullName evidence="3">Uncharacterized protein</fullName>
    </submittedName>
</protein>
<name>A0A9Y2III4_9PSEU</name>
<evidence type="ECO:0000256" key="1">
    <source>
        <dbReference type="SAM" id="MobiDB-lite"/>
    </source>
</evidence>
<organism evidence="3 4">
    <name type="scientific">Amycolatopsis carbonis</name>
    <dbReference type="NCBI Taxonomy" id="715471"/>
    <lineage>
        <taxon>Bacteria</taxon>
        <taxon>Bacillati</taxon>
        <taxon>Actinomycetota</taxon>
        <taxon>Actinomycetes</taxon>
        <taxon>Pseudonocardiales</taxon>
        <taxon>Pseudonocardiaceae</taxon>
        <taxon>Amycolatopsis</taxon>
    </lineage>
</organism>
<evidence type="ECO:0000256" key="2">
    <source>
        <dbReference type="SAM" id="Phobius"/>
    </source>
</evidence>
<feature type="transmembrane region" description="Helical" evidence="2">
    <location>
        <begin position="100"/>
        <end position="126"/>
    </location>
</feature>
<sequence length="181" mass="18195">MASPDTEELTTAPLAVADVAACVARGAEVPDAAHAASTEADEHGEPPEPVSEASVEPPAVDAEPDPTTATHAAAYVPVAVPQRIEAVRAGKPRGRWWRGFTGSIAAGLAVLAVGVLGVGAVCLATGAPGPSVLLLVGHPVAAVAALVLQRVADRRYGRAAGLAGFGVLVVAFVALTVFWWA</sequence>
<dbReference type="Proteomes" id="UP001236014">
    <property type="component" value="Chromosome"/>
</dbReference>
<keyword evidence="2" id="KW-1133">Transmembrane helix</keyword>
<dbReference type="EMBL" id="CP127294">
    <property type="protein sequence ID" value="WIX79611.1"/>
    <property type="molecule type" value="Genomic_DNA"/>
</dbReference>
<dbReference type="AlphaFoldDB" id="A0A9Y2III4"/>
<dbReference type="KEGG" id="acab:QRX50_02050"/>
<feature type="transmembrane region" description="Helical" evidence="2">
    <location>
        <begin position="132"/>
        <end position="148"/>
    </location>
</feature>
<keyword evidence="2" id="KW-0812">Transmembrane</keyword>
<gene>
    <name evidence="3" type="ORF">QRX50_02050</name>
</gene>
<evidence type="ECO:0000313" key="3">
    <source>
        <dbReference type="EMBL" id="WIX79611.1"/>
    </source>
</evidence>
<evidence type="ECO:0000313" key="4">
    <source>
        <dbReference type="Proteomes" id="UP001236014"/>
    </source>
</evidence>
<feature type="compositionally biased region" description="Low complexity" evidence="1">
    <location>
        <begin position="50"/>
        <end position="60"/>
    </location>
</feature>
<reference evidence="3 4" key="1">
    <citation type="submission" date="2023-06" db="EMBL/GenBank/DDBJ databases">
        <authorList>
            <person name="Oyuntsetseg B."/>
            <person name="Kim S.B."/>
        </authorList>
    </citation>
    <scope>NUCLEOTIDE SEQUENCE [LARGE SCALE GENOMIC DNA]</scope>
    <source>
        <strain evidence="3 4">2-15</strain>
    </source>
</reference>
<keyword evidence="2" id="KW-0472">Membrane</keyword>
<accession>A0A9Y2III4</accession>
<feature type="transmembrane region" description="Helical" evidence="2">
    <location>
        <begin position="160"/>
        <end position="180"/>
    </location>
</feature>
<keyword evidence="4" id="KW-1185">Reference proteome</keyword>
<dbReference type="RefSeq" id="WP_285970295.1">
    <property type="nucleotide sequence ID" value="NZ_CP127294.1"/>
</dbReference>